<evidence type="ECO:0000313" key="2">
    <source>
        <dbReference type="EMBL" id="CAG8843031.1"/>
    </source>
</evidence>
<reference evidence="2 3" key="1">
    <citation type="submission" date="2021-06" db="EMBL/GenBank/DDBJ databases">
        <authorList>
            <person name="Kallberg Y."/>
            <person name="Tangrot J."/>
            <person name="Rosling A."/>
        </authorList>
    </citation>
    <scope>NUCLEOTIDE SEQUENCE [LARGE SCALE GENOMIC DNA]</scope>
    <source>
        <strain evidence="2 3">120-4 pot B 10/14</strain>
    </source>
</reference>
<name>A0ABN7WZ63_GIGMA</name>
<evidence type="ECO:0000313" key="3">
    <source>
        <dbReference type="Proteomes" id="UP000789901"/>
    </source>
</evidence>
<dbReference type="Proteomes" id="UP000789901">
    <property type="component" value="Unassembled WGS sequence"/>
</dbReference>
<accession>A0ABN7WZ63</accession>
<evidence type="ECO:0000256" key="1">
    <source>
        <dbReference type="SAM" id="Coils"/>
    </source>
</evidence>
<keyword evidence="1" id="KW-0175">Coiled coil</keyword>
<feature type="coiled-coil region" evidence="1">
    <location>
        <begin position="17"/>
        <end position="44"/>
    </location>
</feature>
<dbReference type="EMBL" id="CAJVQB010071038">
    <property type="protein sequence ID" value="CAG8843031.1"/>
    <property type="molecule type" value="Genomic_DNA"/>
</dbReference>
<sequence>MAEAGDLRATGQDDNRLKKAVEASEKYRQKLESAEARVKTLVDQLNVHMT</sequence>
<protein>
    <submittedName>
        <fullName evidence="2">28620_t:CDS:1</fullName>
    </submittedName>
</protein>
<gene>
    <name evidence="2" type="ORF">GMARGA_LOCUS36315</name>
</gene>
<keyword evidence="3" id="KW-1185">Reference proteome</keyword>
<feature type="non-terminal residue" evidence="2">
    <location>
        <position position="50"/>
    </location>
</feature>
<comment type="caution">
    <text evidence="2">The sequence shown here is derived from an EMBL/GenBank/DDBJ whole genome shotgun (WGS) entry which is preliminary data.</text>
</comment>
<proteinExistence type="predicted"/>
<organism evidence="2 3">
    <name type="scientific">Gigaspora margarita</name>
    <dbReference type="NCBI Taxonomy" id="4874"/>
    <lineage>
        <taxon>Eukaryota</taxon>
        <taxon>Fungi</taxon>
        <taxon>Fungi incertae sedis</taxon>
        <taxon>Mucoromycota</taxon>
        <taxon>Glomeromycotina</taxon>
        <taxon>Glomeromycetes</taxon>
        <taxon>Diversisporales</taxon>
        <taxon>Gigasporaceae</taxon>
        <taxon>Gigaspora</taxon>
    </lineage>
</organism>